<feature type="compositionally biased region" description="Pro residues" evidence="4">
    <location>
        <begin position="52"/>
        <end position="66"/>
    </location>
</feature>
<dbReference type="InterPro" id="IPR007052">
    <property type="entry name" value="CS_dom"/>
</dbReference>
<feature type="domain" description="CS" evidence="5">
    <location>
        <begin position="163"/>
        <end position="252"/>
    </location>
</feature>
<evidence type="ECO:0000313" key="7">
    <source>
        <dbReference type="EMBL" id="THH29644.1"/>
    </source>
</evidence>
<evidence type="ECO:0000256" key="3">
    <source>
        <dbReference type="ARBA" id="ARBA00022833"/>
    </source>
</evidence>
<feature type="compositionally biased region" description="Polar residues" evidence="4">
    <location>
        <begin position="1"/>
        <end position="33"/>
    </location>
</feature>
<dbReference type="CDD" id="cd06466">
    <property type="entry name" value="p23_CS_SGT1_like"/>
    <property type="match status" value="1"/>
</dbReference>
<dbReference type="AlphaFoldDB" id="A0A4S4MTR0"/>
<evidence type="ECO:0000259" key="5">
    <source>
        <dbReference type="PROSITE" id="PS51203"/>
    </source>
</evidence>
<evidence type="ECO:0000256" key="4">
    <source>
        <dbReference type="SAM" id="MobiDB-lite"/>
    </source>
</evidence>
<dbReference type="PROSITE" id="PS51401">
    <property type="entry name" value="CHORD"/>
    <property type="match status" value="1"/>
</dbReference>
<keyword evidence="8" id="KW-1185">Reference proteome</keyword>
<keyword evidence="1" id="KW-0479">Metal-binding</keyword>
<dbReference type="EMBL" id="SGPM01000114">
    <property type="protein sequence ID" value="THH29644.1"/>
    <property type="molecule type" value="Genomic_DNA"/>
</dbReference>
<dbReference type="InterPro" id="IPR008978">
    <property type="entry name" value="HSP20-like_chaperone"/>
</dbReference>
<dbReference type="Pfam" id="PF04968">
    <property type="entry name" value="CHORD"/>
    <property type="match status" value="1"/>
</dbReference>
<evidence type="ECO:0000259" key="6">
    <source>
        <dbReference type="PROSITE" id="PS51401"/>
    </source>
</evidence>
<dbReference type="Pfam" id="PF04969">
    <property type="entry name" value="CS"/>
    <property type="match status" value="1"/>
</dbReference>
<dbReference type="InterPro" id="IPR007051">
    <property type="entry name" value="CHORD_dom"/>
</dbReference>
<reference evidence="7 8" key="1">
    <citation type="submission" date="2019-02" db="EMBL/GenBank/DDBJ databases">
        <title>Genome sequencing of the rare red list fungi Antrodiella citrinella (Flaviporus citrinellus).</title>
        <authorList>
            <person name="Buettner E."/>
            <person name="Kellner H."/>
        </authorList>
    </citation>
    <scope>NUCLEOTIDE SEQUENCE [LARGE SCALE GENOMIC DNA]</scope>
    <source>
        <strain evidence="7 8">DSM 108506</strain>
    </source>
</reference>
<dbReference type="PROSITE" id="PS51203">
    <property type="entry name" value="CS"/>
    <property type="match status" value="1"/>
</dbReference>
<dbReference type="PANTHER" id="PTHR46983:SF3">
    <property type="entry name" value="CHPADIPLOID STATE MAINTENANCE PROTEIN CHPA"/>
    <property type="match status" value="1"/>
</dbReference>
<evidence type="ECO:0000256" key="1">
    <source>
        <dbReference type="ARBA" id="ARBA00022723"/>
    </source>
</evidence>
<name>A0A4S4MTR0_9APHY</name>
<dbReference type="Gene3D" id="2.60.40.790">
    <property type="match status" value="1"/>
</dbReference>
<gene>
    <name evidence="7" type="ORF">EUX98_g4543</name>
</gene>
<dbReference type="PANTHER" id="PTHR46983">
    <property type="entry name" value="CYSTEINE AND HISTIDINE-RICH DOMAIN-CONTAINING PROTEIN 1"/>
    <property type="match status" value="1"/>
</dbReference>
<organism evidence="7 8">
    <name type="scientific">Antrodiella citrinella</name>
    <dbReference type="NCBI Taxonomy" id="2447956"/>
    <lineage>
        <taxon>Eukaryota</taxon>
        <taxon>Fungi</taxon>
        <taxon>Dikarya</taxon>
        <taxon>Basidiomycota</taxon>
        <taxon>Agaricomycotina</taxon>
        <taxon>Agaricomycetes</taxon>
        <taxon>Polyporales</taxon>
        <taxon>Steccherinaceae</taxon>
        <taxon>Antrodiella</taxon>
    </lineage>
</organism>
<keyword evidence="2" id="KW-0677">Repeat</keyword>
<dbReference type="Gene3D" id="4.10.1130.20">
    <property type="match status" value="1"/>
</dbReference>
<evidence type="ECO:0000256" key="2">
    <source>
        <dbReference type="ARBA" id="ARBA00022737"/>
    </source>
</evidence>
<keyword evidence="3" id="KW-0862">Zinc</keyword>
<feature type="domain" description="CHORD" evidence="6">
    <location>
        <begin position="84"/>
        <end position="149"/>
    </location>
</feature>
<dbReference type="InterPro" id="IPR039790">
    <property type="entry name" value="CHRD1"/>
</dbReference>
<dbReference type="GO" id="GO:0046872">
    <property type="term" value="F:metal ion binding"/>
    <property type="evidence" value="ECO:0007669"/>
    <property type="project" value="UniProtKB-KW"/>
</dbReference>
<accession>A0A4S4MTR0</accession>
<evidence type="ECO:0000313" key="8">
    <source>
        <dbReference type="Proteomes" id="UP000308730"/>
    </source>
</evidence>
<evidence type="ECO:0008006" key="9">
    <source>
        <dbReference type="Google" id="ProtNLM"/>
    </source>
</evidence>
<comment type="caution">
    <text evidence="7">The sequence shown here is derived from an EMBL/GenBank/DDBJ whole genome shotgun (WGS) entry which is preliminary data.</text>
</comment>
<proteinExistence type="predicted"/>
<protein>
    <recommendedName>
        <fullName evidence="9">CS domain-containing protein</fullName>
    </recommendedName>
</protein>
<dbReference type="OrthoDB" id="1898560at2759"/>
<feature type="region of interest" description="Disordered" evidence="4">
    <location>
        <begin position="1"/>
        <end position="77"/>
    </location>
</feature>
<sequence length="291" mass="32049">MLTTTFFKGCTTGSHSTQAPRSEAPKTSANVNLSVAEGKDGKEVYSVAPVTSKPPPATGPREPVPPAEEDEDDLSASVPTGTICKRKGCGKTYVSDEVSRSGDGEEATCVYHSLPPLFREGSKGYLCCKRRVLEFDEFLKIEGCKKGRHLFVPKVKETKTEEFTECRIDHYQTPTEVHVSVFAKQVDVGRSVVKIDSSNIYLDLYLPASKRFRRTVELFGPIKPEASTFKYYGTKVELILKKQDTRSWTLLEKSDRDLGPINLTFGVGGRTGTIGAKQVVLDENNASKVQS</sequence>
<dbReference type="SUPFAM" id="SSF49764">
    <property type="entry name" value="HSP20-like chaperones"/>
    <property type="match status" value="1"/>
</dbReference>
<dbReference type="Proteomes" id="UP000308730">
    <property type="component" value="Unassembled WGS sequence"/>
</dbReference>